<dbReference type="WBParaSite" id="PEQ_0000388401-mRNA-1">
    <property type="protein sequence ID" value="PEQ_0000388401-mRNA-1"/>
    <property type="gene ID" value="PEQ_0000388401"/>
</dbReference>
<proteinExistence type="predicted"/>
<organism evidence="1 2">
    <name type="scientific">Parascaris equorum</name>
    <name type="common">Equine roundworm</name>
    <dbReference type="NCBI Taxonomy" id="6256"/>
    <lineage>
        <taxon>Eukaryota</taxon>
        <taxon>Metazoa</taxon>
        <taxon>Ecdysozoa</taxon>
        <taxon>Nematoda</taxon>
        <taxon>Chromadorea</taxon>
        <taxon>Rhabditida</taxon>
        <taxon>Spirurina</taxon>
        <taxon>Ascaridomorpha</taxon>
        <taxon>Ascaridoidea</taxon>
        <taxon>Ascarididae</taxon>
        <taxon>Parascaris</taxon>
    </lineage>
</organism>
<dbReference type="Proteomes" id="UP000887564">
    <property type="component" value="Unplaced"/>
</dbReference>
<protein>
    <submittedName>
        <fullName evidence="2">Uncharacterized protein</fullName>
    </submittedName>
</protein>
<keyword evidence="1" id="KW-1185">Reference proteome</keyword>
<accession>A0A914RPM9</accession>
<name>A0A914RPM9_PAREQ</name>
<evidence type="ECO:0000313" key="1">
    <source>
        <dbReference type="Proteomes" id="UP000887564"/>
    </source>
</evidence>
<reference evidence="2" key="1">
    <citation type="submission" date="2022-11" db="UniProtKB">
        <authorList>
            <consortium name="WormBaseParasite"/>
        </authorList>
    </citation>
    <scope>IDENTIFICATION</scope>
</reference>
<sequence>MSLAYKIFGAVRFFEKGHRKGTRLPQLGPLPFKGCVLFTVSVIRNVEFDALQQKFASRMKIMEDTNKSLHSQ</sequence>
<evidence type="ECO:0000313" key="2">
    <source>
        <dbReference type="WBParaSite" id="PEQ_0000388401-mRNA-1"/>
    </source>
</evidence>
<dbReference type="AlphaFoldDB" id="A0A914RPM9"/>